<organism evidence="2 3">
    <name type="scientific">Aspergillus keveii</name>
    <dbReference type="NCBI Taxonomy" id="714993"/>
    <lineage>
        <taxon>Eukaryota</taxon>
        <taxon>Fungi</taxon>
        <taxon>Dikarya</taxon>
        <taxon>Ascomycota</taxon>
        <taxon>Pezizomycotina</taxon>
        <taxon>Eurotiomycetes</taxon>
        <taxon>Eurotiomycetidae</taxon>
        <taxon>Eurotiales</taxon>
        <taxon>Aspergillaceae</taxon>
        <taxon>Aspergillus</taxon>
        <taxon>Aspergillus subgen. Nidulantes</taxon>
    </lineage>
</organism>
<evidence type="ECO:0000313" key="2">
    <source>
        <dbReference type="EMBL" id="KAL2786598.1"/>
    </source>
</evidence>
<comment type="caution">
    <text evidence="2">The sequence shown here is derived from an EMBL/GenBank/DDBJ whole genome shotgun (WGS) entry which is preliminary data.</text>
</comment>
<proteinExistence type="predicted"/>
<accession>A0ABR4FUF7</accession>
<keyword evidence="3" id="KW-1185">Reference proteome</keyword>
<keyword evidence="1" id="KW-0472">Membrane</keyword>
<keyword evidence="1" id="KW-0812">Transmembrane</keyword>
<protein>
    <submittedName>
        <fullName evidence="2">Uncharacterized protein</fullName>
    </submittedName>
</protein>
<name>A0ABR4FUF7_9EURO</name>
<sequence>MLTVDPFNDRYLTLGQRCCFVCLACAFRVGAMDICIVGLGVLIGSSSELLGLKF</sequence>
<evidence type="ECO:0000256" key="1">
    <source>
        <dbReference type="SAM" id="Phobius"/>
    </source>
</evidence>
<gene>
    <name evidence="2" type="ORF">BJX66DRAFT_28068</name>
</gene>
<keyword evidence="1" id="KW-1133">Transmembrane helix</keyword>
<evidence type="ECO:0000313" key="3">
    <source>
        <dbReference type="Proteomes" id="UP001610563"/>
    </source>
</evidence>
<feature type="transmembrane region" description="Helical" evidence="1">
    <location>
        <begin position="20"/>
        <end position="44"/>
    </location>
</feature>
<dbReference type="EMBL" id="JBFTWV010000114">
    <property type="protein sequence ID" value="KAL2786598.1"/>
    <property type="molecule type" value="Genomic_DNA"/>
</dbReference>
<dbReference type="Proteomes" id="UP001610563">
    <property type="component" value="Unassembled WGS sequence"/>
</dbReference>
<reference evidence="2 3" key="1">
    <citation type="submission" date="2024-07" db="EMBL/GenBank/DDBJ databases">
        <title>Section-level genome sequencing and comparative genomics of Aspergillus sections Usti and Cavernicolus.</title>
        <authorList>
            <consortium name="Lawrence Berkeley National Laboratory"/>
            <person name="Nybo J.L."/>
            <person name="Vesth T.C."/>
            <person name="Theobald S."/>
            <person name="Frisvad J.C."/>
            <person name="Larsen T.O."/>
            <person name="Kjaerboelling I."/>
            <person name="Rothschild-Mancinelli K."/>
            <person name="Lyhne E.K."/>
            <person name="Kogle M.E."/>
            <person name="Barry K."/>
            <person name="Clum A."/>
            <person name="Na H."/>
            <person name="Ledsgaard L."/>
            <person name="Lin J."/>
            <person name="Lipzen A."/>
            <person name="Kuo A."/>
            <person name="Riley R."/>
            <person name="Mondo S."/>
            <person name="Labutti K."/>
            <person name="Haridas S."/>
            <person name="Pangalinan J."/>
            <person name="Salamov A.A."/>
            <person name="Simmons B.A."/>
            <person name="Magnuson J.K."/>
            <person name="Chen J."/>
            <person name="Drula E."/>
            <person name="Henrissat B."/>
            <person name="Wiebenga A."/>
            <person name="Lubbers R.J."/>
            <person name="Gomes A.C."/>
            <person name="Makela M.R."/>
            <person name="Stajich J."/>
            <person name="Grigoriev I.V."/>
            <person name="Mortensen U.H."/>
            <person name="De Vries R.P."/>
            <person name="Baker S.E."/>
            <person name="Andersen M.R."/>
        </authorList>
    </citation>
    <scope>NUCLEOTIDE SEQUENCE [LARGE SCALE GENOMIC DNA]</scope>
    <source>
        <strain evidence="2 3">CBS 209.92</strain>
    </source>
</reference>